<dbReference type="CDD" id="cd06223">
    <property type="entry name" value="PRTases_typeI"/>
    <property type="match status" value="1"/>
</dbReference>
<name>A0ABV2TQ27_9RHOO</name>
<dbReference type="Proteomes" id="UP001549691">
    <property type="component" value="Unassembled WGS sequence"/>
</dbReference>
<dbReference type="InterPro" id="IPR000836">
    <property type="entry name" value="PRTase_dom"/>
</dbReference>
<dbReference type="InterPro" id="IPR051910">
    <property type="entry name" value="ComF/GntX_DNA_util-trans"/>
</dbReference>
<accession>A0ABV2TQ27</accession>
<dbReference type="SUPFAM" id="SSF53271">
    <property type="entry name" value="PRTase-like"/>
    <property type="match status" value="1"/>
</dbReference>
<evidence type="ECO:0000259" key="3">
    <source>
        <dbReference type="Pfam" id="PF18912"/>
    </source>
</evidence>
<gene>
    <name evidence="4" type="ORF">ABXR19_15680</name>
</gene>
<protein>
    <submittedName>
        <fullName evidence="4">ComF family protein</fullName>
    </submittedName>
</protein>
<comment type="similarity">
    <text evidence="1">Belongs to the ComF/GntX family.</text>
</comment>
<proteinExistence type="inferred from homology"/>
<dbReference type="InterPro" id="IPR044005">
    <property type="entry name" value="DZR_2"/>
</dbReference>
<dbReference type="Pfam" id="PF18912">
    <property type="entry name" value="DZR_2"/>
    <property type="match status" value="1"/>
</dbReference>
<comment type="caution">
    <text evidence="4">The sequence shown here is derived from an EMBL/GenBank/DDBJ whole genome shotgun (WGS) entry which is preliminary data.</text>
</comment>
<dbReference type="Pfam" id="PF00156">
    <property type="entry name" value="Pribosyltran"/>
    <property type="match status" value="1"/>
</dbReference>
<dbReference type="PANTHER" id="PTHR47505:SF1">
    <property type="entry name" value="DNA UTILIZATION PROTEIN YHGH"/>
    <property type="match status" value="1"/>
</dbReference>
<dbReference type="InterPro" id="IPR029057">
    <property type="entry name" value="PRTase-like"/>
</dbReference>
<feature type="domain" description="Double zinc ribbon" evidence="3">
    <location>
        <begin position="33"/>
        <end position="86"/>
    </location>
</feature>
<reference evidence="4 5" key="1">
    <citation type="submission" date="2024-07" db="EMBL/GenBank/DDBJ databases">
        <title>Uliginosibacterium flavum JJ3220;KACC:17644.</title>
        <authorList>
            <person name="Kim M.K."/>
        </authorList>
    </citation>
    <scope>NUCLEOTIDE SEQUENCE [LARGE SCALE GENOMIC DNA]</scope>
    <source>
        <strain evidence="4 5">KACC:17644</strain>
    </source>
</reference>
<sequence length="256" mass="28207">MNTALFLSSAGNDPGKAESLSNRIGNFFRWTITMLWTRECFVCGEVAGNAAVCLACEPMLVRLPGQVCARCALPVPLEGMLCGQCLHRLPYFDATRAAFIYTQPVREMVLALKHGKGFGLIDWLGGELNAALAGLTVDCIVPVPLHARRLAERGFNQSNELARRLARVSGLPLRRQAIIRDVNTPKFVGLRGKQRRSAVRGVFRAVEDFTGQHVLVLDDVMTSGATLNELARTLKQRGAVRVTNLVVARTLRLRRQ</sequence>
<evidence type="ECO:0000259" key="2">
    <source>
        <dbReference type="Pfam" id="PF00156"/>
    </source>
</evidence>
<organism evidence="4 5">
    <name type="scientific">Uliginosibacterium flavum</name>
    <dbReference type="NCBI Taxonomy" id="1396831"/>
    <lineage>
        <taxon>Bacteria</taxon>
        <taxon>Pseudomonadati</taxon>
        <taxon>Pseudomonadota</taxon>
        <taxon>Betaproteobacteria</taxon>
        <taxon>Rhodocyclales</taxon>
        <taxon>Zoogloeaceae</taxon>
        <taxon>Uliginosibacterium</taxon>
    </lineage>
</organism>
<dbReference type="RefSeq" id="WP_354602086.1">
    <property type="nucleotide sequence ID" value="NZ_JBEWZI010000019.1"/>
</dbReference>
<evidence type="ECO:0000313" key="5">
    <source>
        <dbReference type="Proteomes" id="UP001549691"/>
    </source>
</evidence>
<feature type="domain" description="Phosphoribosyltransferase" evidence="2">
    <location>
        <begin position="153"/>
        <end position="248"/>
    </location>
</feature>
<dbReference type="EMBL" id="JBEWZI010000019">
    <property type="protein sequence ID" value="MET7015630.1"/>
    <property type="molecule type" value="Genomic_DNA"/>
</dbReference>
<dbReference type="PANTHER" id="PTHR47505">
    <property type="entry name" value="DNA UTILIZATION PROTEIN YHGH"/>
    <property type="match status" value="1"/>
</dbReference>
<evidence type="ECO:0000256" key="1">
    <source>
        <dbReference type="ARBA" id="ARBA00008007"/>
    </source>
</evidence>
<dbReference type="Gene3D" id="3.40.50.2020">
    <property type="match status" value="1"/>
</dbReference>
<evidence type="ECO:0000313" key="4">
    <source>
        <dbReference type="EMBL" id="MET7015630.1"/>
    </source>
</evidence>
<keyword evidence="5" id="KW-1185">Reference proteome</keyword>